<dbReference type="CDD" id="cd09110">
    <property type="entry name" value="PLDc_CLS_1"/>
    <property type="match status" value="1"/>
</dbReference>
<dbReference type="Gene3D" id="3.30.870.10">
    <property type="entry name" value="Endonuclease Chain A"/>
    <property type="match status" value="2"/>
</dbReference>
<dbReference type="EMBL" id="CP158367">
    <property type="protein sequence ID" value="XBX75365.1"/>
    <property type="molecule type" value="Genomic_DNA"/>
</dbReference>
<evidence type="ECO:0000256" key="11">
    <source>
        <dbReference type="ARBA" id="ARBA00023264"/>
    </source>
</evidence>
<feature type="active site" evidence="13">
    <location>
        <position position="400"/>
    </location>
</feature>
<dbReference type="InterPro" id="IPR025202">
    <property type="entry name" value="PLD-like_dom"/>
</dbReference>
<dbReference type="PANTHER" id="PTHR21248">
    <property type="entry name" value="CARDIOLIPIN SYNTHASE"/>
    <property type="match status" value="1"/>
</dbReference>
<feature type="active site" evidence="13">
    <location>
        <position position="229"/>
    </location>
</feature>
<name>A0AAU7VMS1_9FIRM</name>
<dbReference type="GO" id="GO:0005886">
    <property type="term" value="C:plasma membrane"/>
    <property type="evidence" value="ECO:0007669"/>
    <property type="project" value="UniProtKB-SubCell"/>
</dbReference>
<dbReference type="InterPro" id="IPR030874">
    <property type="entry name" value="Cardiolipin_synth_Firmi"/>
</dbReference>
<dbReference type="SMART" id="SM00155">
    <property type="entry name" value="PLDc"/>
    <property type="match status" value="2"/>
</dbReference>
<comment type="catalytic activity">
    <reaction evidence="13">
        <text>2 a 1,2-diacyl-sn-glycero-3-phospho-(1'-sn-glycerol) = a cardiolipin + glycerol</text>
        <dbReference type="Rhea" id="RHEA:31451"/>
        <dbReference type="ChEBI" id="CHEBI:17754"/>
        <dbReference type="ChEBI" id="CHEBI:62237"/>
        <dbReference type="ChEBI" id="CHEBI:64716"/>
    </reaction>
</comment>
<dbReference type="GO" id="GO:0032049">
    <property type="term" value="P:cardiolipin biosynthetic process"/>
    <property type="evidence" value="ECO:0007669"/>
    <property type="project" value="UniProtKB-UniRule"/>
</dbReference>
<comment type="subcellular location">
    <subcellularLocation>
        <location evidence="1 13">Cell membrane</location>
        <topology evidence="1 13">Multi-pass membrane protein</topology>
    </subcellularLocation>
</comment>
<dbReference type="FunFam" id="3.30.870.10:FF:000021">
    <property type="entry name" value="Cardiolipin synthase"/>
    <property type="match status" value="1"/>
</dbReference>
<evidence type="ECO:0000313" key="16">
    <source>
        <dbReference type="EMBL" id="XBX75365.1"/>
    </source>
</evidence>
<dbReference type="FunFam" id="3.30.870.10:FF:000014">
    <property type="entry name" value="Cardiolipin synthase"/>
    <property type="match status" value="1"/>
</dbReference>
<dbReference type="RefSeq" id="WP_350344110.1">
    <property type="nucleotide sequence ID" value="NZ_CP158367.1"/>
</dbReference>
<dbReference type="CDD" id="cd09112">
    <property type="entry name" value="PLDc_CLS_2"/>
    <property type="match status" value="1"/>
</dbReference>
<keyword evidence="10 13" id="KW-0594">Phospholipid biosynthesis</keyword>
<dbReference type="InterPro" id="IPR001736">
    <property type="entry name" value="PLipase_D/transphosphatidylase"/>
</dbReference>
<sequence>MDWFISWSTLFLIIVIFLSVVLLLQNRKPSRTLAWILVLIFFPVVGVLLYLYLGQTHRKKKTFLKKRKSDYKAVEKLLKDNIPLVKHNEYVQKLSNYSIVKKMIPLFVNSSHSPLTTDNNAQVLQNGSTAFDEMLKSIHKAKSHVHLEFFIIKDSKIGRDFQQALIKKAKEGVKVRVIYDAVGSWKLRKSFLKPLKDAGVEVKAFLPVTLPFFGEKLNYRNHRKILVVDGKEGFLGGLNIGDEYLGKSPKRGFWRDTHLKVEGSAVYVLQTIFLRDWQFVSKQNFEVNTKKYYPPIKSTGRVSMQIVSSGPDSYWAGIQQGYFTAIANAKEKVYITTPYLIPDESILVALKTAALAGVDVRILVPSKPDHKTVFWASKSHFQELLESGVRIYQYQKGFVHGKVIIVDDQFTSIGSANLDIRSFELSFEVNAFMYEKEICKQTTEDYFQDLENSKEVSLNEYLKRPISNKIKESLAKLFSPLM</sequence>
<protein>
    <recommendedName>
        <fullName evidence="13 14">Cardiolipin synthase</fullName>
        <shortName evidence="13">CL synthase</shortName>
        <ecNumber evidence="13 14">2.7.8.-</ecNumber>
    </recommendedName>
</protein>
<keyword evidence="4 13" id="KW-0808">Transferase</keyword>
<evidence type="ECO:0000259" key="15">
    <source>
        <dbReference type="PROSITE" id="PS50035"/>
    </source>
</evidence>
<accession>A0AAU7VMS1</accession>
<evidence type="ECO:0000256" key="7">
    <source>
        <dbReference type="ARBA" id="ARBA00022989"/>
    </source>
</evidence>
<evidence type="ECO:0000256" key="4">
    <source>
        <dbReference type="ARBA" id="ARBA00022679"/>
    </source>
</evidence>
<keyword evidence="8 13" id="KW-0443">Lipid metabolism</keyword>
<dbReference type="Pfam" id="PF13091">
    <property type="entry name" value="PLDc_2"/>
    <property type="match status" value="2"/>
</dbReference>
<organism evidence="16">
    <name type="scientific">Proteinivorax tanatarense</name>
    <dbReference type="NCBI Taxonomy" id="1260629"/>
    <lineage>
        <taxon>Bacteria</taxon>
        <taxon>Bacillati</taxon>
        <taxon>Bacillota</taxon>
        <taxon>Clostridia</taxon>
        <taxon>Eubacteriales</taxon>
        <taxon>Proteinivoracaceae</taxon>
        <taxon>Proteinivorax</taxon>
    </lineage>
</organism>
<dbReference type="GO" id="GO:0008808">
    <property type="term" value="F:cardiolipin synthase activity"/>
    <property type="evidence" value="ECO:0007669"/>
    <property type="project" value="UniProtKB-UniRule"/>
</dbReference>
<feature type="active site" evidence="13">
    <location>
        <position position="402"/>
    </location>
</feature>
<comment type="function">
    <text evidence="12 13">Catalyzes the reversible phosphatidyl group transfer from one phosphatidylglycerol molecule to another to form cardiolipin (CL) (diphosphatidylglycerol) and glycerol.</text>
</comment>
<keyword evidence="6" id="KW-0677">Repeat</keyword>
<dbReference type="PROSITE" id="PS50035">
    <property type="entry name" value="PLD"/>
    <property type="match status" value="2"/>
</dbReference>
<keyword evidence="5 13" id="KW-0812">Transmembrane</keyword>
<dbReference type="NCBIfam" id="TIGR04265">
    <property type="entry name" value="bac_cardiolipin"/>
    <property type="match status" value="1"/>
</dbReference>
<feature type="active site" evidence="13">
    <location>
        <position position="407"/>
    </location>
</feature>
<dbReference type="SUPFAM" id="SSF56024">
    <property type="entry name" value="Phospholipase D/nuclease"/>
    <property type="match status" value="2"/>
</dbReference>
<dbReference type="HAMAP" id="MF_01916">
    <property type="entry name" value="Cardiolipin_synth_Cls"/>
    <property type="match status" value="1"/>
</dbReference>
<keyword evidence="2 13" id="KW-1003">Cell membrane</keyword>
<feature type="domain" description="PLD phosphodiesterase" evidence="15">
    <location>
        <begin position="395"/>
        <end position="422"/>
    </location>
</feature>
<dbReference type="Pfam" id="PF13396">
    <property type="entry name" value="PLDc_N"/>
    <property type="match status" value="1"/>
</dbReference>
<evidence type="ECO:0000256" key="14">
    <source>
        <dbReference type="NCBIfam" id="TIGR04265"/>
    </source>
</evidence>
<keyword evidence="7 13" id="KW-1133">Transmembrane helix</keyword>
<evidence type="ECO:0000256" key="1">
    <source>
        <dbReference type="ARBA" id="ARBA00004651"/>
    </source>
</evidence>
<keyword evidence="9 13" id="KW-0472">Membrane</keyword>
<evidence type="ECO:0000256" key="13">
    <source>
        <dbReference type="HAMAP-Rule" id="MF_01916"/>
    </source>
</evidence>
<dbReference type="PANTHER" id="PTHR21248:SF20">
    <property type="entry name" value="CARDIOLIPIN SYNTHASE YWIE-RELATED"/>
    <property type="match status" value="1"/>
</dbReference>
<gene>
    <name evidence="16" type="primary">cls</name>
    <name evidence="16" type="ORF">PRVXT_000484</name>
</gene>
<dbReference type="EC" id="2.7.8.-" evidence="13 14"/>
<evidence type="ECO:0000256" key="12">
    <source>
        <dbReference type="ARBA" id="ARBA00057569"/>
    </source>
</evidence>
<evidence type="ECO:0000256" key="3">
    <source>
        <dbReference type="ARBA" id="ARBA00022516"/>
    </source>
</evidence>
<comment type="similarity">
    <text evidence="13">Belongs to the phospholipase D family. Cardiolipin synthase subfamily.</text>
</comment>
<evidence type="ECO:0000256" key="10">
    <source>
        <dbReference type="ARBA" id="ARBA00023209"/>
    </source>
</evidence>
<proteinExistence type="inferred from homology"/>
<reference evidence="16" key="2">
    <citation type="submission" date="2024-06" db="EMBL/GenBank/DDBJ databases">
        <authorList>
            <person name="Petrova K.O."/>
            <person name="Toshchakov S.V."/>
            <person name="Boltjanskaja Y.V."/>
            <person name="Kevbrin V."/>
        </authorList>
    </citation>
    <scope>NUCLEOTIDE SEQUENCE</scope>
    <source>
        <strain evidence="16">Z-910T</strain>
    </source>
</reference>
<evidence type="ECO:0000256" key="8">
    <source>
        <dbReference type="ARBA" id="ARBA00023098"/>
    </source>
</evidence>
<dbReference type="InterPro" id="IPR022924">
    <property type="entry name" value="Cardiolipin_synthase"/>
</dbReference>
<feature type="domain" description="PLD phosphodiesterase" evidence="15">
    <location>
        <begin position="217"/>
        <end position="244"/>
    </location>
</feature>
<dbReference type="InterPro" id="IPR027379">
    <property type="entry name" value="CLS_N"/>
</dbReference>
<evidence type="ECO:0000256" key="9">
    <source>
        <dbReference type="ARBA" id="ARBA00023136"/>
    </source>
</evidence>
<keyword evidence="3 13" id="KW-0444">Lipid biosynthesis</keyword>
<feature type="transmembrane region" description="Helical" evidence="13">
    <location>
        <begin position="33"/>
        <end position="53"/>
    </location>
</feature>
<reference evidence="16" key="1">
    <citation type="journal article" date="2013" name="Extremophiles">
        <title>Proteinivorax tanatarense gen. nov., sp. nov., an anaerobic, haloalkaliphilic, proteolytic bacterium isolated from a decaying algal bloom, and proposal of Proteinivoraceae fam. nov.</title>
        <authorList>
            <person name="Kevbrin V."/>
            <person name="Boltyanskaya Y."/>
            <person name="Zhilina T."/>
            <person name="Kolganova T."/>
            <person name="Lavrentjeva E."/>
            <person name="Kuznetsov B."/>
        </authorList>
    </citation>
    <scope>NUCLEOTIDE SEQUENCE</scope>
    <source>
        <strain evidence="16">Z-910T</strain>
    </source>
</reference>
<feature type="transmembrane region" description="Helical" evidence="13">
    <location>
        <begin position="6"/>
        <end position="24"/>
    </location>
</feature>
<evidence type="ECO:0000256" key="5">
    <source>
        <dbReference type="ARBA" id="ARBA00022692"/>
    </source>
</evidence>
<keyword evidence="11 13" id="KW-1208">Phospholipid metabolism</keyword>
<evidence type="ECO:0000256" key="6">
    <source>
        <dbReference type="ARBA" id="ARBA00022737"/>
    </source>
</evidence>
<evidence type="ECO:0000256" key="2">
    <source>
        <dbReference type="ARBA" id="ARBA00022475"/>
    </source>
</evidence>
<dbReference type="AlphaFoldDB" id="A0AAU7VMS1"/>
<feature type="active site" evidence="13">
    <location>
        <position position="222"/>
    </location>
</feature>
<feature type="active site" evidence="13">
    <location>
        <position position="224"/>
    </location>
</feature>